<keyword evidence="1" id="KW-0328">Glycosyltransferase</keyword>
<dbReference type="Pfam" id="PF00534">
    <property type="entry name" value="Glycos_transf_1"/>
    <property type="match status" value="1"/>
</dbReference>
<organism evidence="4 5">
    <name type="scientific">Loktanella gaetbuli</name>
    <dbReference type="NCBI Taxonomy" id="2881335"/>
    <lineage>
        <taxon>Bacteria</taxon>
        <taxon>Pseudomonadati</taxon>
        <taxon>Pseudomonadota</taxon>
        <taxon>Alphaproteobacteria</taxon>
        <taxon>Rhodobacterales</taxon>
        <taxon>Roseobacteraceae</taxon>
        <taxon>Loktanella</taxon>
    </lineage>
</organism>
<dbReference type="EMBL" id="JAJATZ010000010">
    <property type="protein sequence ID" value="MCB5200661.1"/>
    <property type="molecule type" value="Genomic_DNA"/>
</dbReference>
<dbReference type="PANTHER" id="PTHR12526">
    <property type="entry name" value="GLYCOSYLTRANSFERASE"/>
    <property type="match status" value="1"/>
</dbReference>
<protein>
    <submittedName>
        <fullName evidence="4">Glycosyltransferase family 4 protein</fullName>
    </submittedName>
</protein>
<evidence type="ECO:0000259" key="3">
    <source>
        <dbReference type="Pfam" id="PF00534"/>
    </source>
</evidence>
<keyword evidence="2" id="KW-0808">Transferase</keyword>
<dbReference type="InterPro" id="IPR001296">
    <property type="entry name" value="Glyco_trans_1"/>
</dbReference>
<proteinExistence type="predicted"/>
<sequence>MKLLFLTVIPSPYQRQLFTALAARDDVDVQVFYFTAGAHDRSWAIPDLHDFETILPGRTLTRLGPSAHWNPGIMGRIAQADPDLVIVSDYSAVTAQVAMRGMARHGRPFVFWGEVPGFSTRGRLGTFLRRQLQAPLRRARAIAAMGSVAMPAYRALFPGVRVANIPYFCDLAPFRAARDAATADPDTIDVLFSGQMIPRKGFDVLLAAFDRVARSHPQLRIVALGGGPAQDEYAAAVPADLRDRVVFLGHRDPADLPQVFAAADLFCLPSRHDGWGVVVNEALGAGLPVLVSDAVGAGPDLVQDGETGFITPAGDADALARVLDRLAGDAALRARMTDAVRAAAARWDVDEGARRWATLAHDLLGTDA</sequence>
<dbReference type="Proteomes" id="UP001138961">
    <property type="component" value="Unassembled WGS sequence"/>
</dbReference>
<dbReference type="RefSeq" id="WP_226749140.1">
    <property type="nucleotide sequence ID" value="NZ_JAJATZ010000010.1"/>
</dbReference>
<keyword evidence="5" id="KW-1185">Reference proteome</keyword>
<name>A0ABS8BYX6_9RHOB</name>
<gene>
    <name evidence="4" type="ORF">LGQ03_15595</name>
</gene>
<reference evidence="4" key="1">
    <citation type="submission" date="2021-10" db="EMBL/GenBank/DDBJ databases">
        <title>Loktanella gaetbuli sp. nov., isolated from a tidal flat.</title>
        <authorList>
            <person name="Park S."/>
            <person name="Yoon J.-H."/>
        </authorList>
    </citation>
    <scope>NUCLEOTIDE SEQUENCE</scope>
    <source>
        <strain evidence="4">TSTF-M6</strain>
    </source>
</reference>
<evidence type="ECO:0000256" key="2">
    <source>
        <dbReference type="ARBA" id="ARBA00022679"/>
    </source>
</evidence>
<evidence type="ECO:0000256" key="1">
    <source>
        <dbReference type="ARBA" id="ARBA00022676"/>
    </source>
</evidence>
<dbReference type="SUPFAM" id="SSF53756">
    <property type="entry name" value="UDP-Glycosyltransferase/glycogen phosphorylase"/>
    <property type="match status" value="1"/>
</dbReference>
<comment type="caution">
    <text evidence="4">The sequence shown here is derived from an EMBL/GenBank/DDBJ whole genome shotgun (WGS) entry which is preliminary data.</text>
</comment>
<accession>A0ABS8BYX6</accession>
<dbReference type="Gene3D" id="3.40.50.2000">
    <property type="entry name" value="Glycogen Phosphorylase B"/>
    <property type="match status" value="2"/>
</dbReference>
<feature type="domain" description="Glycosyl transferase family 1" evidence="3">
    <location>
        <begin position="178"/>
        <end position="341"/>
    </location>
</feature>
<dbReference type="CDD" id="cd03801">
    <property type="entry name" value="GT4_PimA-like"/>
    <property type="match status" value="1"/>
</dbReference>
<evidence type="ECO:0000313" key="4">
    <source>
        <dbReference type="EMBL" id="MCB5200661.1"/>
    </source>
</evidence>
<evidence type="ECO:0000313" key="5">
    <source>
        <dbReference type="Proteomes" id="UP001138961"/>
    </source>
</evidence>
<dbReference type="PANTHER" id="PTHR12526:SF510">
    <property type="entry name" value="D-INOSITOL 3-PHOSPHATE GLYCOSYLTRANSFERASE"/>
    <property type="match status" value="1"/>
</dbReference>